<evidence type="ECO:0000256" key="2">
    <source>
        <dbReference type="ARBA" id="ARBA00023125"/>
    </source>
</evidence>
<dbReference type="Gene3D" id="3.10.20.90">
    <property type="entry name" value="Phosphatidylinositol 3-kinase Catalytic Subunit, Chain A, domain 1"/>
    <property type="match status" value="1"/>
</dbReference>
<dbReference type="Pfam" id="PF22922">
    <property type="entry name" value="GAF_NLP"/>
    <property type="match status" value="1"/>
</dbReference>
<dbReference type="SMART" id="SM00666">
    <property type="entry name" value="PB1"/>
    <property type="match status" value="1"/>
</dbReference>
<dbReference type="PANTHER" id="PTHR32002:SF35">
    <property type="entry name" value="PROTEIN NLP6"/>
    <property type="match status" value="1"/>
</dbReference>
<dbReference type="AlphaFoldDB" id="A0A2U1PIQ0"/>
<evidence type="ECO:0000313" key="9">
    <source>
        <dbReference type="Proteomes" id="UP000245207"/>
    </source>
</evidence>
<sequence length="712" mass="80683">MEKHVSFHLPVENSSSKSRSSNSDVLDSMKSRYPCIYQPMNPSNATLEEEEEEDVDDDQDRRYLTSLWVFGTRDIDEPESPLPPSFSNMMVEQNILDPHMIKEKITSALKGLRFREKGVLVQFWSPVAVRKRWLLTTWDQPFGVCAADKGLYSYRLKSELHAIVLDGEDNEVLGPVGRVYSQKTPEWSTECKIYGYINLPVFEPSGNSCVGVLEIITSSNYVDYAFEVDEVSKALKKQNLKSPNVFEDHSYYVSSIPNNRSPLLLFLQISDERRLHELDGIFKALKTICDNHDLLLAQTWALSEYGGYVAESGHLEQTCSSFNKNCIRRVCMSTDDLPFYVRDLSMWEFHKACRVTHLGKSQGVVGRSLSSCSSWFCRDVTKFEEDDYPLVPFARMSGLTSCLAIYLKSLESDVEYVIEFFLPTRSADEADLQRLMKTVKQQVKSTSCMQLDIRLAPQVIGGLPFNWNLESSPSPIALLSEKEEDVVNEPSNSGAAGKSQIVVPSLEKGVGEFDVNPGKKRRKRKRSESSITLEEIEKHFGKTMDEAATILHVSRSTLKRICRNLGIARWPYRIGPDKTDSLIKSDQIDKTHDLVSLTENGKDSPLHKKLSSETIIENKVENVMIKATYENTNIKFPFNLLDGLEKLKELIAERFQLRHGSLGLKYVDEDDDLISITSDVDLKVLLSTFQTPQLKAVIQVFVQLVAQQNSNA</sequence>
<feature type="compositionally biased region" description="Acidic residues" evidence="5">
    <location>
        <begin position="47"/>
        <end position="56"/>
    </location>
</feature>
<dbReference type="STRING" id="35608.A0A2U1PIQ0"/>
<organism evidence="8 9">
    <name type="scientific">Artemisia annua</name>
    <name type="common">Sweet wormwood</name>
    <dbReference type="NCBI Taxonomy" id="35608"/>
    <lineage>
        <taxon>Eukaryota</taxon>
        <taxon>Viridiplantae</taxon>
        <taxon>Streptophyta</taxon>
        <taxon>Embryophyta</taxon>
        <taxon>Tracheophyta</taxon>
        <taxon>Spermatophyta</taxon>
        <taxon>Magnoliopsida</taxon>
        <taxon>eudicotyledons</taxon>
        <taxon>Gunneridae</taxon>
        <taxon>Pentapetalae</taxon>
        <taxon>asterids</taxon>
        <taxon>campanulids</taxon>
        <taxon>Asterales</taxon>
        <taxon>Asteraceae</taxon>
        <taxon>Asteroideae</taxon>
        <taxon>Anthemideae</taxon>
        <taxon>Artemisiinae</taxon>
        <taxon>Artemisia</taxon>
    </lineage>
</organism>
<dbReference type="SUPFAM" id="SSF54277">
    <property type="entry name" value="CAD &amp; PB1 domains"/>
    <property type="match status" value="1"/>
</dbReference>
<evidence type="ECO:0000256" key="5">
    <source>
        <dbReference type="SAM" id="MobiDB-lite"/>
    </source>
</evidence>
<dbReference type="PROSITE" id="PS51745">
    <property type="entry name" value="PB1"/>
    <property type="match status" value="1"/>
</dbReference>
<feature type="domain" description="RWP-RK" evidence="6">
    <location>
        <begin position="515"/>
        <end position="598"/>
    </location>
</feature>
<evidence type="ECO:0000313" key="8">
    <source>
        <dbReference type="EMBL" id="PWA85636.1"/>
    </source>
</evidence>
<dbReference type="Pfam" id="PF02042">
    <property type="entry name" value="RWP-RK"/>
    <property type="match status" value="1"/>
</dbReference>
<dbReference type="PROSITE" id="PS51519">
    <property type="entry name" value="RWP_RK"/>
    <property type="match status" value="1"/>
</dbReference>
<evidence type="ECO:0000256" key="4">
    <source>
        <dbReference type="ARBA" id="ARBA00023242"/>
    </source>
</evidence>
<keyword evidence="9" id="KW-1185">Reference proteome</keyword>
<evidence type="ECO:0000259" key="7">
    <source>
        <dbReference type="PROSITE" id="PS51745"/>
    </source>
</evidence>
<feature type="domain" description="PB1" evidence="7">
    <location>
        <begin position="622"/>
        <end position="705"/>
    </location>
</feature>
<dbReference type="Proteomes" id="UP000245207">
    <property type="component" value="Unassembled WGS sequence"/>
</dbReference>
<dbReference type="PANTHER" id="PTHR32002">
    <property type="entry name" value="PROTEIN NLP8"/>
    <property type="match status" value="1"/>
</dbReference>
<feature type="compositionally biased region" description="Low complexity" evidence="5">
    <location>
        <begin position="13"/>
        <end position="23"/>
    </location>
</feature>
<dbReference type="GO" id="GO:0003700">
    <property type="term" value="F:DNA-binding transcription factor activity"/>
    <property type="evidence" value="ECO:0007669"/>
    <property type="project" value="InterPro"/>
</dbReference>
<name>A0A2U1PIQ0_ARTAN</name>
<keyword evidence="3" id="KW-0804">Transcription</keyword>
<dbReference type="CDD" id="cd05992">
    <property type="entry name" value="PB1"/>
    <property type="match status" value="1"/>
</dbReference>
<dbReference type="OrthoDB" id="6270329at2759"/>
<evidence type="ECO:0000256" key="1">
    <source>
        <dbReference type="ARBA" id="ARBA00023015"/>
    </source>
</evidence>
<evidence type="ECO:0000256" key="3">
    <source>
        <dbReference type="ARBA" id="ARBA00023163"/>
    </source>
</evidence>
<evidence type="ECO:0000259" key="6">
    <source>
        <dbReference type="PROSITE" id="PS51519"/>
    </source>
</evidence>
<dbReference type="InterPro" id="IPR053793">
    <property type="entry name" value="PB1-like"/>
</dbReference>
<dbReference type="InterPro" id="IPR055081">
    <property type="entry name" value="NLP1-9_GAF"/>
</dbReference>
<comment type="caution">
    <text evidence="8">The sequence shown here is derived from an EMBL/GenBank/DDBJ whole genome shotgun (WGS) entry which is preliminary data.</text>
</comment>
<dbReference type="InterPro" id="IPR045012">
    <property type="entry name" value="NLP"/>
</dbReference>
<feature type="region of interest" description="Disordered" evidence="5">
    <location>
        <begin position="1"/>
        <end position="56"/>
    </location>
</feature>
<dbReference type="GO" id="GO:0003677">
    <property type="term" value="F:DNA binding"/>
    <property type="evidence" value="ECO:0007669"/>
    <property type="project" value="UniProtKB-KW"/>
</dbReference>
<proteinExistence type="predicted"/>
<accession>A0A2U1PIQ0</accession>
<dbReference type="InterPro" id="IPR000270">
    <property type="entry name" value="PB1_dom"/>
</dbReference>
<protein>
    <submittedName>
        <fullName evidence="8">NIN-like protein</fullName>
    </submittedName>
</protein>
<gene>
    <name evidence="8" type="ORF">CTI12_AA148060</name>
</gene>
<keyword evidence="2" id="KW-0238">DNA-binding</keyword>
<dbReference type="Pfam" id="PF00564">
    <property type="entry name" value="PB1"/>
    <property type="match status" value="1"/>
</dbReference>
<reference evidence="8 9" key="1">
    <citation type="journal article" date="2018" name="Mol. Plant">
        <title>The genome of Artemisia annua provides insight into the evolution of Asteraceae family and artemisinin biosynthesis.</title>
        <authorList>
            <person name="Shen Q."/>
            <person name="Zhang L."/>
            <person name="Liao Z."/>
            <person name="Wang S."/>
            <person name="Yan T."/>
            <person name="Shi P."/>
            <person name="Liu M."/>
            <person name="Fu X."/>
            <person name="Pan Q."/>
            <person name="Wang Y."/>
            <person name="Lv Z."/>
            <person name="Lu X."/>
            <person name="Zhang F."/>
            <person name="Jiang W."/>
            <person name="Ma Y."/>
            <person name="Chen M."/>
            <person name="Hao X."/>
            <person name="Li L."/>
            <person name="Tang Y."/>
            <person name="Lv G."/>
            <person name="Zhou Y."/>
            <person name="Sun X."/>
            <person name="Brodelius P.E."/>
            <person name="Rose J.K.C."/>
            <person name="Tang K."/>
        </authorList>
    </citation>
    <scope>NUCLEOTIDE SEQUENCE [LARGE SCALE GENOMIC DNA]</scope>
    <source>
        <strain evidence="9">cv. Huhao1</strain>
        <tissue evidence="8">Leaf</tissue>
    </source>
</reference>
<dbReference type="InterPro" id="IPR003035">
    <property type="entry name" value="RWP-RK_dom"/>
</dbReference>
<keyword evidence="1" id="KW-0805">Transcription regulation</keyword>
<dbReference type="EMBL" id="PKPP01001102">
    <property type="protein sequence ID" value="PWA85636.1"/>
    <property type="molecule type" value="Genomic_DNA"/>
</dbReference>
<keyword evidence="4" id="KW-0539">Nucleus</keyword>